<evidence type="ECO:0000256" key="1">
    <source>
        <dbReference type="SAM" id="MobiDB-lite"/>
    </source>
</evidence>
<evidence type="ECO:0000313" key="3">
    <source>
        <dbReference type="EMBL" id="GIG97337.1"/>
    </source>
</evidence>
<organism evidence="3 4">
    <name type="scientific">Plantactinospora mayteni</name>
    <dbReference type="NCBI Taxonomy" id="566021"/>
    <lineage>
        <taxon>Bacteria</taxon>
        <taxon>Bacillati</taxon>
        <taxon>Actinomycetota</taxon>
        <taxon>Actinomycetes</taxon>
        <taxon>Micromonosporales</taxon>
        <taxon>Micromonosporaceae</taxon>
        <taxon>Plantactinospora</taxon>
    </lineage>
</organism>
<feature type="compositionally biased region" description="Low complexity" evidence="1">
    <location>
        <begin position="46"/>
        <end position="65"/>
    </location>
</feature>
<evidence type="ECO:0000259" key="2">
    <source>
        <dbReference type="Pfam" id="PF01345"/>
    </source>
</evidence>
<proteinExistence type="predicted"/>
<protein>
    <recommendedName>
        <fullName evidence="2">DUF11 domain-containing protein</fullName>
    </recommendedName>
</protein>
<feature type="region of interest" description="Disordered" evidence="1">
    <location>
        <begin position="40"/>
        <end position="115"/>
    </location>
</feature>
<name>A0ABQ4ERN6_9ACTN</name>
<feature type="compositionally biased region" description="Low complexity" evidence="1">
    <location>
        <begin position="72"/>
        <end position="91"/>
    </location>
</feature>
<gene>
    <name evidence="3" type="ORF">Pma05_39100</name>
</gene>
<dbReference type="Pfam" id="PF01345">
    <property type="entry name" value="DUF11"/>
    <property type="match status" value="1"/>
</dbReference>
<sequence>MADVRARVRRRRVVRRSALTGAAGVLAVVAAVSGTALVQRTSPHQSTAVVPPAVPVTTSAAPTPTGLASPDSSAGPTAPTRPASATPTGRPSGVAQHGSTPTSSAPDTADVSASSTYLTFGPPSADVREGSLSVMVVNAGPADVDTLSVVVTTPATVELGEPRDGCRLSGSAGTFRCTAGPLAAGATVRFRFGFVAPPGPVDKTPATVTVRGTGRDPDQSNNRVDYLIRD</sequence>
<feature type="compositionally biased region" description="Polar residues" evidence="1">
    <location>
        <begin position="97"/>
        <end position="115"/>
    </location>
</feature>
<feature type="domain" description="DUF11" evidence="2">
    <location>
        <begin position="133"/>
        <end position="223"/>
    </location>
</feature>
<accession>A0ABQ4ERN6</accession>
<comment type="caution">
    <text evidence="3">The sequence shown here is derived from an EMBL/GenBank/DDBJ whole genome shotgun (WGS) entry which is preliminary data.</text>
</comment>
<dbReference type="InterPro" id="IPR001434">
    <property type="entry name" value="OmcB-like_DUF11"/>
</dbReference>
<evidence type="ECO:0000313" key="4">
    <source>
        <dbReference type="Proteomes" id="UP000621500"/>
    </source>
</evidence>
<dbReference type="EMBL" id="BONX01000026">
    <property type="protein sequence ID" value="GIG97337.1"/>
    <property type="molecule type" value="Genomic_DNA"/>
</dbReference>
<reference evidence="3 4" key="1">
    <citation type="submission" date="2021-01" db="EMBL/GenBank/DDBJ databases">
        <title>Whole genome shotgun sequence of Plantactinospora mayteni NBRC 109088.</title>
        <authorList>
            <person name="Komaki H."/>
            <person name="Tamura T."/>
        </authorList>
    </citation>
    <scope>NUCLEOTIDE SEQUENCE [LARGE SCALE GENOMIC DNA]</scope>
    <source>
        <strain evidence="3 4">NBRC 109088</strain>
    </source>
</reference>
<keyword evidence="4" id="KW-1185">Reference proteome</keyword>
<dbReference type="Proteomes" id="UP000621500">
    <property type="component" value="Unassembled WGS sequence"/>
</dbReference>